<evidence type="ECO:0000313" key="5">
    <source>
        <dbReference type="Proteomes" id="UP000315010"/>
    </source>
</evidence>
<organism evidence="4 5">
    <name type="scientific">Novipirellula herctigrandis</name>
    <dbReference type="NCBI Taxonomy" id="2527986"/>
    <lineage>
        <taxon>Bacteria</taxon>
        <taxon>Pseudomonadati</taxon>
        <taxon>Planctomycetota</taxon>
        <taxon>Planctomycetia</taxon>
        <taxon>Pirellulales</taxon>
        <taxon>Pirellulaceae</taxon>
        <taxon>Novipirellula</taxon>
    </lineage>
</organism>
<feature type="domain" description="CBS" evidence="3">
    <location>
        <begin position="102"/>
        <end position="158"/>
    </location>
</feature>
<accession>A0A5C5YX68</accession>
<dbReference type="OrthoDB" id="9790355at2"/>
<dbReference type="SMART" id="SM00116">
    <property type="entry name" value="CBS"/>
    <property type="match status" value="2"/>
</dbReference>
<dbReference type="PROSITE" id="PS51371">
    <property type="entry name" value="CBS"/>
    <property type="match status" value="2"/>
</dbReference>
<dbReference type="InterPro" id="IPR046342">
    <property type="entry name" value="CBS_dom_sf"/>
</dbReference>
<dbReference type="InterPro" id="IPR051257">
    <property type="entry name" value="Diverse_CBS-Domain"/>
</dbReference>
<keyword evidence="5" id="KW-1185">Reference proteome</keyword>
<sequence length="158" mass="17541">MSTKTTSEILIHSVMQRTPIKVYDSDTIIDAVDRMREHHISALPVIDEGGYLQGILTVNDLLRLVQDAGSKVMDDFPLYEDCYWVTELIRETLGTNEVTSAMTAAPVEASLDDTLKDVSKLMVEHQVHHVPVVGTDHKLLGIITTIDMVRLIADGVLD</sequence>
<keyword evidence="1 2" id="KW-0129">CBS domain</keyword>
<dbReference type="Pfam" id="PF00571">
    <property type="entry name" value="CBS"/>
    <property type="match status" value="2"/>
</dbReference>
<comment type="caution">
    <text evidence="4">The sequence shown here is derived from an EMBL/GenBank/DDBJ whole genome shotgun (WGS) entry which is preliminary data.</text>
</comment>
<evidence type="ECO:0000256" key="2">
    <source>
        <dbReference type="PROSITE-ProRule" id="PRU00703"/>
    </source>
</evidence>
<name>A0A5C5YX68_9BACT</name>
<dbReference type="PANTHER" id="PTHR43080">
    <property type="entry name" value="CBS DOMAIN-CONTAINING PROTEIN CBSX3, MITOCHONDRIAL"/>
    <property type="match status" value="1"/>
</dbReference>
<proteinExistence type="predicted"/>
<dbReference type="PANTHER" id="PTHR43080:SF2">
    <property type="entry name" value="CBS DOMAIN-CONTAINING PROTEIN"/>
    <property type="match status" value="1"/>
</dbReference>
<reference evidence="4 5" key="1">
    <citation type="submission" date="2019-02" db="EMBL/GenBank/DDBJ databases">
        <title>Deep-cultivation of Planctomycetes and their phenomic and genomic characterization uncovers novel biology.</title>
        <authorList>
            <person name="Wiegand S."/>
            <person name="Jogler M."/>
            <person name="Boedeker C."/>
            <person name="Pinto D."/>
            <person name="Vollmers J."/>
            <person name="Rivas-Marin E."/>
            <person name="Kohn T."/>
            <person name="Peeters S.H."/>
            <person name="Heuer A."/>
            <person name="Rast P."/>
            <person name="Oberbeckmann S."/>
            <person name="Bunk B."/>
            <person name="Jeske O."/>
            <person name="Meyerdierks A."/>
            <person name="Storesund J.E."/>
            <person name="Kallscheuer N."/>
            <person name="Luecker S."/>
            <person name="Lage O.M."/>
            <person name="Pohl T."/>
            <person name="Merkel B.J."/>
            <person name="Hornburger P."/>
            <person name="Mueller R.-W."/>
            <person name="Bruemmer F."/>
            <person name="Labrenz M."/>
            <person name="Spormann A.M."/>
            <person name="Op Den Camp H."/>
            <person name="Overmann J."/>
            <person name="Amann R."/>
            <person name="Jetten M.S.M."/>
            <person name="Mascher T."/>
            <person name="Medema M.H."/>
            <person name="Devos D.P."/>
            <person name="Kaster A.-K."/>
            <person name="Ovreas L."/>
            <person name="Rohde M."/>
            <person name="Galperin M.Y."/>
            <person name="Jogler C."/>
        </authorList>
    </citation>
    <scope>NUCLEOTIDE SEQUENCE [LARGE SCALE GENOMIC DNA]</scope>
    <source>
        <strain evidence="4 5">CA13</strain>
    </source>
</reference>
<dbReference type="EMBL" id="SJPJ01000001">
    <property type="protein sequence ID" value="TWT79612.1"/>
    <property type="molecule type" value="Genomic_DNA"/>
</dbReference>
<evidence type="ECO:0000256" key="1">
    <source>
        <dbReference type="ARBA" id="ARBA00023122"/>
    </source>
</evidence>
<evidence type="ECO:0000313" key="4">
    <source>
        <dbReference type="EMBL" id="TWT79612.1"/>
    </source>
</evidence>
<dbReference type="Gene3D" id="3.10.580.10">
    <property type="entry name" value="CBS-domain"/>
    <property type="match status" value="1"/>
</dbReference>
<dbReference type="Proteomes" id="UP000315010">
    <property type="component" value="Unassembled WGS sequence"/>
</dbReference>
<evidence type="ECO:0000259" key="3">
    <source>
        <dbReference type="PROSITE" id="PS51371"/>
    </source>
</evidence>
<dbReference type="SUPFAM" id="SSF54631">
    <property type="entry name" value="CBS-domain pair"/>
    <property type="match status" value="1"/>
</dbReference>
<dbReference type="RefSeq" id="WP_146394788.1">
    <property type="nucleotide sequence ID" value="NZ_SJPJ01000001.1"/>
</dbReference>
<protein>
    <submittedName>
        <fullName evidence="4">Hypoxic response protein 1</fullName>
    </submittedName>
</protein>
<dbReference type="AlphaFoldDB" id="A0A5C5YX68"/>
<dbReference type="InterPro" id="IPR000644">
    <property type="entry name" value="CBS_dom"/>
</dbReference>
<feature type="domain" description="CBS" evidence="3">
    <location>
        <begin position="15"/>
        <end position="72"/>
    </location>
</feature>
<gene>
    <name evidence="4" type="primary">hrp1</name>
    <name evidence="4" type="ORF">CA13_10160</name>
</gene>